<feature type="DNA-binding region" description="H-T-H motif" evidence="4">
    <location>
        <begin position="33"/>
        <end position="52"/>
    </location>
</feature>
<evidence type="ECO:0000313" key="7">
    <source>
        <dbReference type="Proteomes" id="UP000031967"/>
    </source>
</evidence>
<keyword evidence="7" id="KW-1185">Reference proteome</keyword>
<keyword evidence="3" id="KW-0804">Transcription</keyword>
<name>A0ABR5AFL7_9BACL</name>
<keyword evidence="2 4" id="KW-0238">DNA-binding</keyword>
<dbReference type="SUPFAM" id="SSF46689">
    <property type="entry name" value="Homeodomain-like"/>
    <property type="match status" value="1"/>
</dbReference>
<dbReference type="Gene3D" id="1.10.357.10">
    <property type="entry name" value="Tetracycline Repressor, domain 2"/>
    <property type="match status" value="1"/>
</dbReference>
<dbReference type="Pfam" id="PF00440">
    <property type="entry name" value="TetR_N"/>
    <property type="match status" value="1"/>
</dbReference>
<sequence length="213" mass="23703">MPRLQEKRAEETKAAIVAAAKQLFGEKGYEAVTMREIAKEAGCSHTTIYIYFKDKETLLHHLSVPPLEELRGRMETAASEPGASAVERMQKLSRVFIEFCLGNRGLYGIFFGVNSERVDTASPSSEINRLRLGLFNLLRRTLGEALGLPDGERLLACSRIYFYQIHGIAATYSHSKESADALMERLTPTFDEAVAVLMLGFNALQSNKEVGKQ</sequence>
<dbReference type="InterPro" id="IPR001647">
    <property type="entry name" value="HTH_TetR"/>
</dbReference>
<evidence type="ECO:0000256" key="4">
    <source>
        <dbReference type="PROSITE-ProRule" id="PRU00335"/>
    </source>
</evidence>
<evidence type="ECO:0000256" key="2">
    <source>
        <dbReference type="ARBA" id="ARBA00023125"/>
    </source>
</evidence>
<dbReference type="RefSeq" id="WP_041048815.1">
    <property type="nucleotide sequence ID" value="NZ_JXAK01000030.1"/>
</dbReference>
<feature type="domain" description="HTH tetR-type" evidence="5">
    <location>
        <begin position="10"/>
        <end position="70"/>
    </location>
</feature>
<evidence type="ECO:0000256" key="3">
    <source>
        <dbReference type="ARBA" id="ARBA00023163"/>
    </source>
</evidence>
<dbReference type="PANTHER" id="PTHR30055">
    <property type="entry name" value="HTH-TYPE TRANSCRIPTIONAL REGULATOR RUTR"/>
    <property type="match status" value="1"/>
</dbReference>
<keyword evidence="1" id="KW-0805">Transcription regulation</keyword>
<organism evidence="6 7">
    <name type="scientific">Gordoniibacillus kamchatkensis</name>
    <dbReference type="NCBI Taxonomy" id="1590651"/>
    <lineage>
        <taxon>Bacteria</taxon>
        <taxon>Bacillati</taxon>
        <taxon>Bacillota</taxon>
        <taxon>Bacilli</taxon>
        <taxon>Bacillales</taxon>
        <taxon>Paenibacillaceae</taxon>
        <taxon>Gordoniibacillus</taxon>
    </lineage>
</organism>
<dbReference type="Proteomes" id="UP000031967">
    <property type="component" value="Unassembled WGS sequence"/>
</dbReference>
<gene>
    <name evidence="6" type="ORF">SD70_17465</name>
</gene>
<dbReference type="InterPro" id="IPR009057">
    <property type="entry name" value="Homeodomain-like_sf"/>
</dbReference>
<comment type="caution">
    <text evidence="6">The sequence shown here is derived from an EMBL/GenBank/DDBJ whole genome shotgun (WGS) entry which is preliminary data.</text>
</comment>
<evidence type="ECO:0000259" key="5">
    <source>
        <dbReference type="PROSITE" id="PS50977"/>
    </source>
</evidence>
<accession>A0ABR5AFL7</accession>
<evidence type="ECO:0000313" key="6">
    <source>
        <dbReference type="EMBL" id="KIL39851.1"/>
    </source>
</evidence>
<reference evidence="6 7" key="1">
    <citation type="submission" date="2014-12" db="EMBL/GenBank/DDBJ databases">
        <title>Draft genome sequence of Paenibacillus kamchatkensis strain B-2647.</title>
        <authorList>
            <person name="Karlyshev A.V."/>
            <person name="Kudryashova E.B."/>
        </authorList>
    </citation>
    <scope>NUCLEOTIDE SEQUENCE [LARGE SCALE GENOMIC DNA]</scope>
    <source>
        <strain evidence="6 7">VKM B-2647</strain>
    </source>
</reference>
<dbReference type="PROSITE" id="PS50977">
    <property type="entry name" value="HTH_TETR_2"/>
    <property type="match status" value="1"/>
</dbReference>
<proteinExistence type="predicted"/>
<dbReference type="InterPro" id="IPR050109">
    <property type="entry name" value="HTH-type_TetR-like_transc_reg"/>
</dbReference>
<protein>
    <recommendedName>
        <fullName evidence="5">HTH tetR-type domain-containing protein</fullName>
    </recommendedName>
</protein>
<dbReference type="EMBL" id="JXAK01000030">
    <property type="protein sequence ID" value="KIL39851.1"/>
    <property type="molecule type" value="Genomic_DNA"/>
</dbReference>
<evidence type="ECO:0000256" key="1">
    <source>
        <dbReference type="ARBA" id="ARBA00023015"/>
    </source>
</evidence>
<dbReference type="PRINTS" id="PR00455">
    <property type="entry name" value="HTHTETR"/>
</dbReference>
<dbReference type="PANTHER" id="PTHR30055:SF234">
    <property type="entry name" value="HTH-TYPE TRANSCRIPTIONAL REGULATOR BETI"/>
    <property type="match status" value="1"/>
</dbReference>